<gene>
    <name evidence="1" type="ORF">ABIF63_001747</name>
</gene>
<dbReference type="EMBL" id="JBEPTQ010000002">
    <property type="protein sequence ID" value="MET4717641.1"/>
    <property type="molecule type" value="Genomic_DNA"/>
</dbReference>
<protein>
    <submittedName>
        <fullName evidence="1">Uncharacterized protein</fullName>
    </submittedName>
</protein>
<dbReference type="Proteomes" id="UP001549291">
    <property type="component" value="Unassembled WGS sequence"/>
</dbReference>
<proteinExistence type="predicted"/>
<evidence type="ECO:0000313" key="1">
    <source>
        <dbReference type="EMBL" id="MET4717641.1"/>
    </source>
</evidence>
<accession>A0ABV2RL32</accession>
<comment type="caution">
    <text evidence="1">The sequence shown here is derived from an EMBL/GenBank/DDBJ whole genome shotgun (WGS) entry which is preliminary data.</text>
</comment>
<keyword evidence="2" id="KW-1185">Reference proteome</keyword>
<name>A0ABV2RL32_BRAJP</name>
<sequence>MTRPFCEPRILEMPLEKHAEIAVDGGLWLIGERLAQRCLTNYGFVPDPRYAYKPRHRETAIIALCQMGEELRHEIFVAGFMKLPNNGAQGTVRRLLVTHTEMLHEALRIAWDRRLGSMIDVSKPPAPAEIERLHKVISSR</sequence>
<dbReference type="RefSeq" id="WP_244437036.1">
    <property type="nucleotide sequence ID" value="NZ_CP066351.1"/>
</dbReference>
<organism evidence="1 2">
    <name type="scientific">Bradyrhizobium japonicum</name>
    <dbReference type="NCBI Taxonomy" id="375"/>
    <lineage>
        <taxon>Bacteria</taxon>
        <taxon>Pseudomonadati</taxon>
        <taxon>Pseudomonadota</taxon>
        <taxon>Alphaproteobacteria</taxon>
        <taxon>Hyphomicrobiales</taxon>
        <taxon>Nitrobacteraceae</taxon>
        <taxon>Bradyrhizobium</taxon>
    </lineage>
</organism>
<evidence type="ECO:0000313" key="2">
    <source>
        <dbReference type="Proteomes" id="UP001549291"/>
    </source>
</evidence>
<reference evidence="1 2" key="1">
    <citation type="submission" date="2024-06" db="EMBL/GenBank/DDBJ databases">
        <title>Genomic Encyclopedia of Type Strains, Phase V (KMG-V): Genome sequencing to study the core and pangenomes of soil and plant-associated prokaryotes.</title>
        <authorList>
            <person name="Whitman W."/>
        </authorList>
    </citation>
    <scope>NUCLEOTIDE SEQUENCE [LARGE SCALE GENOMIC DNA]</scope>
    <source>
        <strain evidence="1 2">USDA 160</strain>
    </source>
</reference>